<dbReference type="Pfam" id="PF00067">
    <property type="entry name" value="p450"/>
    <property type="match status" value="1"/>
</dbReference>
<evidence type="ECO:0000256" key="10">
    <source>
        <dbReference type="RuleBase" id="RU000461"/>
    </source>
</evidence>
<dbReference type="SUPFAM" id="SSF48264">
    <property type="entry name" value="Cytochrome P450"/>
    <property type="match status" value="1"/>
</dbReference>
<dbReference type="AlphaFoldDB" id="A0A165XQJ8"/>
<dbReference type="InterPro" id="IPR001128">
    <property type="entry name" value="Cyt_P450"/>
</dbReference>
<keyword evidence="5 9" id="KW-0479">Metal-binding</keyword>
<evidence type="ECO:0000256" key="1">
    <source>
        <dbReference type="ARBA" id="ARBA00001971"/>
    </source>
</evidence>
<proteinExistence type="inferred from homology"/>
<dbReference type="InterPro" id="IPR036396">
    <property type="entry name" value="Cyt_P450_sf"/>
</dbReference>
<evidence type="ECO:0000313" key="12">
    <source>
        <dbReference type="Proteomes" id="UP000076798"/>
    </source>
</evidence>
<dbReference type="CDD" id="cd11065">
    <property type="entry name" value="CYP64-like"/>
    <property type="match status" value="1"/>
</dbReference>
<keyword evidence="12" id="KW-1185">Reference proteome</keyword>
<dbReference type="PROSITE" id="PS00086">
    <property type="entry name" value="CYTOCHROME_P450"/>
    <property type="match status" value="1"/>
</dbReference>
<evidence type="ECO:0000256" key="6">
    <source>
        <dbReference type="ARBA" id="ARBA00023002"/>
    </source>
</evidence>
<dbReference type="EMBL" id="KV428333">
    <property type="protein sequence ID" value="KZT32438.1"/>
    <property type="molecule type" value="Genomic_DNA"/>
</dbReference>
<keyword evidence="8 10" id="KW-0503">Monooxygenase</keyword>
<evidence type="ECO:0000256" key="9">
    <source>
        <dbReference type="PIRSR" id="PIRSR602401-1"/>
    </source>
</evidence>
<dbReference type="GO" id="GO:0020037">
    <property type="term" value="F:heme binding"/>
    <property type="evidence" value="ECO:0007669"/>
    <property type="project" value="InterPro"/>
</dbReference>
<dbReference type="InterPro" id="IPR002401">
    <property type="entry name" value="Cyt_P450_E_grp-I"/>
</dbReference>
<dbReference type="GO" id="GO:0016705">
    <property type="term" value="F:oxidoreductase activity, acting on paired donors, with incorporation or reduction of molecular oxygen"/>
    <property type="evidence" value="ECO:0007669"/>
    <property type="project" value="InterPro"/>
</dbReference>
<dbReference type="OrthoDB" id="2789670at2759"/>
<accession>A0A165XQJ8</accession>
<evidence type="ECO:0000256" key="4">
    <source>
        <dbReference type="ARBA" id="ARBA00022617"/>
    </source>
</evidence>
<organism evidence="11 12">
    <name type="scientific">Sistotremastrum suecicum HHB10207 ss-3</name>
    <dbReference type="NCBI Taxonomy" id="1314776"/>
    <lineage>
        <taxon>Eukaryota</taxon>
        <taxon>Fungi</taxon>
        <taxon>Dikarya</taxon>
        <taxon>Basidiomycota</taxon>
        <taxon>Agaricomycotina</taxon>
        <taxon>Agaricomycetes</taxon>
        <taxon>Sistotremastrales</taxon>
        <taxon>Sistotremastraceae</taxon>
        <taxon>Sistotremastrum</taxon>
    </lineage>
</organism>
<dbReference type="InterPro" id="IPR017972">
    <property type="entry name" value="Cyt_P450_CS"/>
</dbReference>
<keyword evidence="4 9" id="KW-0349">Heme</keyword>
<sequence length="496" mass="56274">MLDMPKYFEWFTYHEWTQKYGDVAHISVFGQPIIVLGSHAASTDVLVRKAAISSDRPVFTMGGKMVGWDNAMPLLQYHDRRMKKMRRISGLLMGTRSSTHLWDVEEHLTRRLIKKIYNDMQVGDSEGRKLPDRIRWLAAAIILRITHGYAAADEDDPLVNIATEAMKTFGQSVEPGVWAVDFIPALRHLPSWFPFTNFQKISREWSSHVDALSQTPLDFVKKQMSVGTAPFSLARALLDQAGPDMDPQEEFEIKWTTTSLYGAGADTTAAQIYFFFLLMILHPEVQRRAQSELDKVLCGERLPSLRDRQDGVLPYVDVLVKELIRFSPVVPANTPHVMTEEAEYRGWRIPKGAIVIANLWGISRDPLMYPNPDIFRPERFLTKAQGGDCETVEDIQFDPAKIIFGYGRRSCPGQILAELSVWSAVALCLAVFQIDGVKGEEPSPYDQEPGIITHPKAFKCRISVRSTQAQELLNSIPDHDVTAWMHPWPKKSTFNE</sequence>
<comment type="cofactor">
    <cofactor evidence="1 9">
        <name>heme</name>
        <dbReference type="ChEBI" id="CHEBI:30413"/>
    </cofactor>
</comment>
<comment type="similarity">
    <text evidence="3 10">Belongs to the cytochrome P450 family.</text>
</comment>
<evidence type="ECO:0000256" key="8">
    <source>
        <dbReference type="ARBA" id="ARBA00023033"/>
    </source>
</evidence>
<evidence type="ECO:0000256" key="7">
    <source>
        <dbReference type="ARBA" id="ARBA00023004"/>
    </source>
</evidence>
<dbReference type="Gene3D" id="1.10.630.10">
    <property type="entry name" value="Cytochrome P450"/>
    <property type="match status" value="1"/>
</dbReference>
<protein>
    <submittedName>
        <fullName evidence="11">Cytochrome P450</fullName>
    </submittedName>
</protein>
<reference evidence="11 12" key="1">
    <citation type="journal article" date="2016" name="Mol. Biol. Evol.">
        <title>Comparative Genomics of Early-Diverging Mushroom-Forming Fungi Provides Insights into the Origins of Lignocellulose Decay Capabilities.</title>
        <authorList>
            <person name="Nagy L.G."/>
            <person name="Riley R."/>
            <person name="Tritt A."/>
            <person name="Adam C."/>
            <person name="Daum C."/>
            <person name="Floudas D."/>
            <person name="Sun H."/>
            <person name="Yadav J.S."/>
            <person name="Pangilinan J."/>
            <person name="Larsson K.H."/>
            <person name="Matsuura K."/>
            <person name="Barry K."/>
            <person name="Labutti K."/>
            <person name="Kuo R."/>
            <person name="Ohm R.A."/>
            <person name="Bhattacharya S.S."/>
            <person name="Shirouzu T."/>
            <person name="Yoshinaga Y."/>
            <person name="Martin F.M."/>
            <person name="Grigoriev I.V."/>
            <person name="Hibbett D.S."/>
        </authorList>
    </citation>
    <scope>NUCLEOTIDE SEQUENCE [LARGE SCALE GENOMIC DNA]</scope>
    <source>
        <strain evidence="11 12">HHB10207 ss-3</strain>
    </source>
</reference>
<dbReference type="PRINTS" id="PR00463">
    <property type="entry name" value="EP450I"/>
</dbReference>
<dbReference type="PANTHER" id="PTHR46300">
    <property type="entry name" value="P450, PUTATIVE (EUROFUNG)-RELATED-RELATED"/>
    <property type="match status" value="1"/>
</dbReference>
<evidence type="ECO:0000313" key="11">
    <source>
        <dbReference type="EMBL" id="KZT32438.1"/>
    </source>
</evidence>
<evidence type="ECO:0000256" key="5">
    <source>
        <dbReference type="ARBA" id="ARBA00022723"/>
    </source>
</evidence>
<dbReference type="GO" id="GO:0004497">
    <property type="term" value="F:monooxygenase activity"/>
    <property type="evidence" value="ECO:0007669"/>
    <property type="project" value="UniProtKB-KW"/>
</dbReference>
<keyword evidence="7 9" id="KW-0408">Iron</keyword>
<dbReference type="Proteomes" id="UP000076798">
    <property type="component" value="Unassembled WGS sequence"/>
</dbReference>
<dbReference type="InterPro" id="IPR050364">
    <property type="entry name" value="Cytochrome_P450_fung"/>
</dbReference>
<dbReference type="STRING" id="1314776.A0A165XQJ8"/>
<gene>
    <name evidence="11" type="ORF">SISSUDRAFT_1123409</name>
</gene>
<name>A0A165XQJ8_9AGAM</name>
<comment type="pathway">
    <text evidence="2">Secondary metabolite biosynthesis.</text>
</comment>
<keyword evidence="6 10" id="KW-0560">Oxidoreductase</keyword>
<feature type="binding site" description="axial binding residue" evidence="9">
    <location>
        <position position="411"/>
    </location>
    <ligand>
        <name>heme</name>
        <dbReference type="ChEBI" id="CHEBI:30413"/>
    </ligand>
    <ligandPart>
        <name>Fe</name>
        <dbReference type="ChEBI" id="CHEBI:18248"/>
    </ligandPart>
</feature>
<dbReference type="PRINTS" id="PR00385">
    <property type="entry name" value="P450"/>
</dbReference>
<dbReference type="PANTHER" id="PTHR46300:SF7">
    <property type="entry name" value="P450, PUTATIVE (EUROFUNG)-RELATED"/>
    <property type="match status" value="1"/>
</dbReference>
<evidence type="ECO:0000256" key="3">
    <source>
        <dbReference type="ARBA" id="ARBA00010617"/>
    </source>
</evidence>
<dbReference type="GO" id="GO:0005506">
    <property type="term" value="F:iron ion binding"/>
    <property type="evidence" value="ECO:0007669"/>
    <property type="project" value="InterPro"/>
</dbReference>
<evidence type="ECO:0000256" key="2">
    <source>
        <dbReference type="ARBA" id="ARBA00005179"/>
    </source>
</evidence>